<dbReference type="PROSITE" id="PS51831">
    <property type="entry name" value="HD"/>
    <property type="match status" value="1"/>
</dbReference>
<feature type="domain" description="HD-GYP" evidence="3">
    <location>
        <begin position="135"/>
        <end position="330"/>
    </location>
</feature>
<dbReference type="PROSITE" id="PS50887">
    <property type="entry name" value="GGDEF"/>
    <property type="match status" value="1"/>
</dbReference>
<evidence type="ECO:0000259" key="3">
    <source>
        <dbReference type="PROSITE" id="PS51832"/>
    </source>
</evidence>
<dbReference type="Pfam" id="PF00990">
    <property type="entry name" value="GGDEF"/>
    <property type="match status" value="1"/>
</dbReference>
<dbReference type="Pfam" id="PF13487">
    <property type="entry name" value="HD_5"/>
    <property type="match status" value="1"/>
</dbReference>
<evidence type="ECO:0000259" key="1">
    <source>
        <dbReference type="PROSITE" id="PS50887"/>
    </source>
</evidence>
<evidence type="ECO:0000259" key="2">
    <source>
        <dbReference type="PROSITE" id="PS51831"/>
    </source>
</evidence>
<dbReference type="Gene3D" id="3.30.70.270">
    <property type="match status" value="1"/>
</dbReference>
<dbReference type="PANTHER" id="PTHR45228">
    <property type="entry name" value="CYCLIC DI-GMP PHOSPHODIESTERASE TM_0186-RELATED"/>
    <property type="match status" value="1"/>
</dbReference>
<dbReference type="InterPro" id="IPR037522">
    <property type="entry name" value="HD_GYP_dom"/>
</dbReference>
<evidence type="ECO:0008006" key="6">
    <source>
        <dbReference type="Google" id="ProtNLM"/>
    </source>
</evidence>
<dbReference type="PANTHER" id="PTHR45228:SF4">
    <property type="entry name" value="LIPOPROTEIN"/>
    <property type="match status" value="1"/>
</dbReference>
<gene>
    <name evidence="4" type="ORF">caldi_21450</name>
</gene>
<reference evidence="4" key="1">
    <citation type="submission" date="2022-03" db="EMBL/GenBank/DDBJ databases">
        <title>Complete genome sequence of Caldinitratiruptor microaerophilus.</title>
        <authorList>
            <person name="Mukaiyama R."/>
            <person name="Nishiyama T."/>
            <person name="Ueda K."/>
        </authorList>
    </citation>
    <scope>NUCLEOTIDE SEQUENCE</scope>
    <source>
        <strain evidence="4">JCM 16183</strain>
    </source>
</reference>
<protein>
    <recommendedName>
        <fullName evidence="6">Diguanylate cyclase</fullName>
    </recommendedName>
</protein>
<dbReference type="CDD" id="cd00077">
    <property type="entry name" value="HDc"/>
    <property type="match status" value="1"/>
</dbReference>
<dbReference type="SMART" id="SM00267">
    <property type="entry name" value="GGDEF"/>
    <property type="match status" value="1"/>
</dbReference>
<dbReference type="InterPro" id="IPR003018">
    <property type="entry name" value="GAF"/>
</dbReference>
<dbReference type="InterPro" id="IPR035965">
    <property type="entry name" value="PAS-like_dom_sf"/>
</dbReference>
<dbReference type="SMART" id="SM00065">
    <property type="entry name" value="GAF"/>
    <property type="match status" value="1"/>
</dbReference>
<evidence type="ECO:0000313" key="5">
    <source>
        <dbReference type="Proteomes" id="UP001163687"/>
    </source>
</evidence>
<dbReference type="Gene3D" id="3.30.450.40">
    <property type="match status" value="1"/>
</dbReference>
<dbReference type="InterPro" id="IPR052020">
    <property type="entry name" value="Cyclic_di-GMP/3'3'-cGAMP_PDE"/>
</dbReference>
<dbReference type="InterPro" id="IPR006675">
    <property type="entry name" value="HDIG_dom"/>
</dbReference>
<dbReference type="InterPro" id="IPR029016">
    <property type="entry name" value="GAF-like_dom_sf"/>
</dbReference>
<dbReference type="PROSITE" id="PS51832">
    <property type="entry name" value="HD_GYP"/>
    <property type="match status" value="1"/>
</dbReference>
<sequence length="694" mass="74982">MVLYENSELRGQELEAVLNSVGSALIVTDDHGRILHMNKEVSRFVEIGEAVNQHLGKHLKDLVGYPGGDKLLALVESDTHVPRSGTARSVVPFGHNRVRYVEFYRGAFRYPEAPSGATVYVLTDATLLKEAEEELRRAHRAVLHTLTAAIDARDPYTHGHSNRVAEYTVAIARQMGLSPQDIERLRYAALLHDIGKLGVDDRVLRKRGPLNAAERAAMMEHPVIGAQLLEKAGVFEEVMAGVRHHHEWYNGGGYPDGLAGEAIPLDARIIGVADAFDAMTSDRPYRPALSPAQALAQLQEGQGVQFDPIVVEAFARAFEVGEIEAAARVAPPVPAPPSEEAVPVPQVAPALAPGVIQPVHHKEVALLYRIIHETDVRTPFPQVLHGILRICAEIIGEYTYMVYLWDDGTGALRLAAADGPGGQAVVPERLEYGVTVPEHVARTDQPLVVSGQESPPGPAPVLPTSHAACAIPIRYGGSTSGVLAVESPLLGGIGADEMYLLDSVRHVLGIAVWLGRHQEQLAHAASHDGLTGLLNHSAFYDRLGTTLESARRTGEPVAVVLLDVDGLKAVNDAQGHLAGDEALRQWAELLRTHVPPGGQVARYGGDEFALILPGMGREEAADLMERIDRAARRTFRVGKRNVRLPHASVGLAVFPEDGGTPRELVGQADRFLYHRKGTRRASRLGPGLTPFIGA</sequence>
<dbReference type="SUPFAM" id="SSF55785">
    <property type="entry name" value="PYP-like sensor domain (PAS domain)"/>
    <property type="match status" value="1"/>
</dbReference>
<dbReference type="NCBIfam" id="TIGR00254">
    <property type="entry name" value="GGDEF"/>
    <property type="match status" value="1"/>
</dbReference>
<dbReference type="Pfam" id="PF01590">
    <property type="entry name" value="GAF"/>
    <property type="match status" value="1"/>
</dbReference>
<feature type="domain" description="GGDEF" evidence="1">
    <location>
        <begin position="555"/>
        <end position="686"/>
    </location>
</feature>
<dbReference type="SMART" id="SM00471">
    <property type="entry name" value="HDc"/>
    <property type="match status" value="1"/>
</dbReference>
<dbReference type="KEGG" id="cmic:caldi_21450"/>
<dbReference type="CDD" id="cd01949">
    <property type="entry name" value="GGDEF"/>
    <property type="match status" value="1"/>
</dbReference>
<dbReference type="Proteomes" id="UP001163687">
    <property type="component" value="Chromosome"/>
</dbReference>
<dbReference type="InterPro" id="IPR003607">
    <property type="entry name" value="HD/PDEase_dom"/>
</dbReference>
<dbReference type="SUPFAM" id="SSF55781">
    <property type="entry name" value="GAF domain-like"/>
    <property type="match status" value="1"/>
</dbReference>
<dbReference type="SUPFAM" id="SSF109604">
    <property type="entry name" value="HD-domain/PDEase-like"/>
    <property type="match status" value="1"/>
</dbReference>
<dbReference type="InterPro" id="IPR000160">
    <property type="entry name" value="GGDEF_dom"/>
</dbReference>
<dbReference type="InterPro" id="IPR043128">
    <property type="entry name" value="Rev_trsase/Diguanyl_cyclase"/>
</dbReference>
<accession>A0AA35G8I7</accession>
<name>A0AA35G8I7_9FIRM</name>
<keyword evidence="5" id="KW-1185">Reference proteome</keyword>
<dbReference type="Gene3D" id="1.10.3210.10">
    <property type="entry name" value="Hypothetical protein af1432"/>
    <property type="match status" value="1"/>
</dbReference>
<dbReference type="AlphaFoldDB" id="A0AA35G8I7"/>
<evidence type="ECO:0000313" key="4">
    <source>
        <dbReference type="EMBL" id="BDG61055.1"/>
    </source>
</evidence>
<dbReference type="NCBIfam" id="TIGR00277">
    <property type="entry name" value="HDIG"/>
    <property type="match status" value="1"/>
</dbReference>
<proteinExistence type="predicted"/>
<feature type="domain" description="HD" evidence="2">
    <location>
        <begin position="157"/>
        <end position="279"/>
    </location>
</feature>
<dbReference type="InterPro" id="IPR006674">
    <property type="entry name" value="HD_domain"/>
</dbReference>
<dbReference type="Gene3D" id="3.30.450.20">
    <property type="entry name" value="PAS domain"/>
    <property type="match status" value="1"/>
</dbReference>
<dbReference type="EMBL" id="AP025628">
    <property type="protein sequence ID" value="BDG61055.1"/>
    <property type="molecule type" value="Genomic_DNA"/>
</dbReference>
<organism evidence="4 5">
    <name type="scientific">Caldinitratiruptor microaerophilus</name>
    <dbReference type="NCBI Taxonomy" id="671077"/>
    <lineage>
        <taxon>Bacteria</taxon>
        <taxon>Bacillati</taxon>
        <taxon>Bacillota</taxon>
        <taxon>Clostridia</taxon>
        <taxon>Eubacteriales</taxon>
        <taxon>Symbiobacteriaceae</taxon>
        <taxon>Caldinitratiruptor</taxon>
    </lineage>
</organism>
<dbReference type="InterPro" id="IPR029787">
    <property type="entry name" value="Nucleotide_cyclase"/>
</dbReference>
<dbReference type="SUPFAM" id="SSF55073">
    <property type="entry name" value="Nucleotide cyclase"/>
    <property type="match status" value="1"/>
</dbReference>